<dbReference type="GO" id="GO:0005886">
    <property type="term" value="C:plasma membrane"/>
    <property type="evidence" value="ECO:0007669"/>
    <property type="project" value="TreeGrafter"/>
</dbReference>
<sequence>MLQAVAAISALLLAAAILLAGNGLQSTLISVRANIESFPTALIGVLMSAYFAGFVAGCRINPTFIKSVGHIRTFVALASIGSASALAHALIIDVTVWAILRAITGFCFAGLFMVIESWINERATNANRGRILSVYRIIDLVALTVGNAMLTIADPASFELFAIVSILVSIALVPVALTRSPAPKPIETARLDIPKLFAVSPAAAAAAPLAALANAAFWAMGPVYVQRLGHDAATIAAFMSAAIIGAAALQWPLGWLSDRIDRRKVMAGASLMGALSAFALAQFGAASQTLLIALGALVGAFIIPMFGLAAAHANDHAAPEEAVATNGGLLLLHGLGSVVGAAAGGVIISLAGPSSLFDYVGVVYTATAAVCIYRITRRAPLPEEEKTPFVPVPKNAAPTVFEIAQEEGAETAKTPTPS</sequence>
<proteinExistence type="predicted"/>
<gene>
    <name evidence="6" type="ORF">SAMN06297382_2915</name>
</gene>
<keyword evidence="3 4" id="KW-0472">Membrane</keyword>
<feature type="transmembrane region" description="Helical" evidence="4">
    <location>
        <begin position="356"/>
        <end position="376"/>
    </location>
</feature>
<feature type="transmembrane region" description="Helical" evidence="4">
    <location>
        <begin position="323"/>
        <end position="350"/>
    </location>
</feature>
<evidence type="ECO:0000256" key="2">
    <source>
        <dbReference type="ARBA" id="ARBA00022989"/>
    </source>
</evidence>
<feature type="transmembrane region" description="Helical" evidence="4">
    <location>
        <begin position="41"/>
        <end position="61"/>
    </location>
</feature>
<dbReference type="GO" id="GO:0022857">
    <property type="term" value="F:transmembrane transporter activity"/>
    <property type="evidence" value="ECO:0007669"/>
    <property type="project" value="InterPro"/>
</dbReference>
<evidence type="ECO:0000256" key="3">
    <source>
        <dbReference type="ARBA" id="ARBA00023136"/>
    </source>
</evidence>
<dbReference type="PROSITE" id="PS50850">
    <property type="entry name" value="MFS"/>
    <property type="match status" value="1"/>
</dbReference>
<feature type="transmembrane region" description="Helical" evidence="4">
    <location>
        <begin position="73"/>
        <end position="92"/>
    </location>
</feature>
<feature type="transmembrane region" description="Helical" evidence="4">
    <location>
        <begin position="158"/>
        <end position="177"/>
    </location>
</feature>
<feature type="transmembrane region" description="Helical" evidence="4">
    <location>
        <begin position="98"/>
        <end position="119"/>
    </location>
</feature>
<organism evidence="6 7">
    <name type="scientific">Amphiplicatus metriothermophilus</name>
    <dbReference type="NCBI Taxonomy" id="1519374"/>
    <lineage>
        <taxon>Bacteria</taxon>
        <taxon>Pseudomonadati</taxon>
        <taxon>Pseudomonadota</taxon>
        <taxon>Alphaproteobacteria</taxon>
        <taxon>Parvularculales</taxon>
        <taxon>Parvularculaceae</taxon>
        <taxon>Amphiplicatus</taxon>
    </lineage>
</organism>
<dbReference type="PANTHER" id="PTHR23521">
    <property type="entry name" value="TRANSPORTER MFS SUPERFAMILY"/>
    <property type="match status" value="1"/>
</dbReference>
<feature type="transmembrane region" description="Helical" evidence="4">
    <location>
        <begin position="265"/>
        <end position="284"/>
    </location>
</feature>
<dbReference type="InterPro" id="IPR036259">
    <property type="entry name" value="MFS_trans_sf"/>
</dbReference>
<evidence type="ECO:0000259" key="5">
    <source>
        <dbReference type="PROSITE" id="PS50850"/>
    </source>
</evidence>
<reference evidence="6 7" key="1">
    <citation type="submission" date="2017-07" db="EMBL/GenBank/DDBJ databases">
        <authorList>
            <person name="Sun Z.S."/>
            <person name="Albrecht U."/>
            <person name="Echele G."/>
            <person name="Lee C.C."/>
        </authorList>
    </citation>
    <scope>NUCLEOTIDE SEQUENCE [LARGE SCALE GENOMIC DNA]</scope>
    <source>
        <strain evidence="6 7">CGMCC 1.12710</strain>
    </source>
</reference>
<keyword evidence="2 4" id="KW-1133">Transmembrane helix</keyword>
<accession>A0A239Q0T9</accession>
<dbReference type="AlphaFoldDB" id="A0A239Q0T9"/>
<evidence type="ECO:0000313" key="6">
    <source>
        <dbReference type="EMBL" id="SNT75812.1"/>
    </source>
</evidence>
<dbReference type="SUPFAM" id="SSF103473">
    <property type="entry name" value="MFS general substrate transporter"/>
    <property type="match status" value="1"/>
</dbReference>
<evidence type="ECO:0000256" key="1">
    <source>
        <dbReference type="ARBA" id="ARBA00022692"/>
    </source>
</evidence>
<evidence type="ECO:0000256" key="4">
    <source>
        <dbReference type="SAM" id="Phobius"/>
    </source>
</evidence>
<dbReference type="CDD" id="cd17477">
    <property type="entry name" value="MFS_YcaD_like"/>
    <property type="match status" value="1"/>
</dbReference>
<dbReference type="OrthoDB" id="9810614at2"/>
<feature type="transmembrane region" description="Helical" evidence="4">
    <location>
        <begin position="232"/>
        <end position="253"/>
    </location>
</feature>
<dbReference type="InterPro" id="IPR011701">
    <property type="entry name" value="MFS"/>
</dbReference>
<keyword evidence="1 4" id="KW-0812">Transmembrane</keyword>
<dbReference type="PANTHER" id="PTHR23521:SF3">
    <property type="entry name" value="MFS TRANSPORTER"/>
    <property type="match status" value="1"/>
</dbReference>
<dbReference type="Pfam" id="PF07690">
    <property type="entry name" value="MFS_1"/>
    <property type="match status" value="1"/>
</dbReference>
<keyword evidence="7" id="KW-1185">Reference proteome</keyword>
<feature type="transmembrane region" description="Helical" evidence="4">
    <location>
        <begin position="197"/>
        <end position="220"/>
    </location>
</feature>
<feature type="transmembrane region" description="Helical" evidence="4">
    <location>
        <begin position="290"/>
        <end position="311"/>
    </location>
</feature>
<dbReference type="InterPro" id="IPR047200">
    <property type="entry name" value="MFS_YcaD-like"/>
</dbReference>
<dbReference type="InterPro" id="IPR020846">
    <property type="entry name" value="MFS_dom"/>
</dbReference>
<feature type="transmembrane region" description="Helical" evidence="4">
    <location>
        <begin position="131"/>
        <end position="152"/>
    </location>
</feature>
<evidence type="ECO:0000313" key="7">
    <source>
        <dbReference type="Proteomes" id="UP000198346"/>
    </source>
</evidence>
<dbReference type="EMBL" id="FZQA01000010">
    <property type="protein sequence ID" value="SNT75812.1"/>
    <property type="molecule type" value="Genomic_DNA"/>
</dbReference>
<feature type="domain" description="Major facilitator superfamily (MFS) profile" evidence="5">
    <location>
        <begin position="2"/>
        <end position="379"/>
    </location>
</feature>
<dbReference type="RefSeq" id="WP_089413341.1">
    <property type="nucleotide sequence ID" value="NZ_FZQA01000010.1"/>
</dbReference>
<name>A0A239Q0T9_9PROT</name>
<protein>
    <submittedName>
        <fullName evidence="6">Predicted arabinose efflux permease, MFS family</fullName>
    </submittedName>
</protein>
<dbReference type="Gene3D" id="1.20.1250.20">
    <property type="entry name" value="MFS general substrate transporter like domains"/>
    <property type="match status" value="2"/>
</dbReference>
<dbReference type="Proteomes" id="UP000198346">
    <property type="component" value="Unassembled WGS sequence"/>
</dbReference>